<gene>
    <name evidence="3" type="ORF">ACFPFM_07130</name>
</gene>
<reference evidence="4" key="1">
    <citation type="journal article" date="2019" name="Int. J. Syst. Evol. Microbiol.">
        <title>The Global Catalogue of Microorganisms (GCM) 10K type strain sequencing project: providing services to taxonomists for standard genome sequencing and annotation.</title>
        <authorList>
            <consortium name="The Broad Institute Genomics Platform"/>
            <consortium name="The Broad Institute Genome Sequencing Center for Infectious Disease"/>
            <person name="Wu L."/>
            <person name="Ma J."/>
        </authorList>
    </citation>
    <scope>NUCLEOTIDE SEQUENCE [LARGE SCALE GENOMIC DNA]</scope>
    <source>
        <strain evidence="4">KCTC 12848</strain>
    </source>
</reference>
<keyword evidence="2" id="KW-0472">Membrane</keyword>
<keyword evidence="2" id="KW-1133">Transmembrane helix</keyword>
<proteinExistence type="predicted"/>
<protein>
    <submittedName>
        <fullName evidence="3">Uncharacterized protein</fullName>
    </submittedName>
</protein>
<comment type="caution">
    <text evidence="3">The sequence shown here is derived from an EMBL/GenBank/DDBJ whole genome shotgun (WGS) entry which is preliminary data.</text>
</comment>
<dbReference type="RefSeq" id="WP_344039482.1">
    <property type="nucleotide sequence ID" value="NZ_BAAAKE010000016.1"/>
</dbReference>
<feature type="transmembrane region" description="Helical" evidence="2">
    <location>
        <begin position="33"/>
        <end position="51"/>
    </location>
</feature>
<accession>A0ABV9XT20</accession>
<organism evidence="3 4">
    <name type="scientific">Saccharothrix xinjiangensis</name>
    <dbReference type="NCBI Taxonomy" id="204798"/>
    <lineage>
        <taxon>Bacteria</taxon>
        <taxon>Bacillati</taxon>
        <taxon>Actinomycetota</taxon>
        <taxon>Actinomycetes</taxon>
        <taxon>Pseudonocardiales</taxon>
        <taxon>Pseudonocardiaceae</taxon>
        <taxon>Saccharothrix</taxon>
    </lineage>
</organism>
<evidence type="ECO:0000256" key="1">
    <source>
        <dbReference type="SAM" id="Coils"/>
    </source>
</evidence>
<dbReference type="Proteomes" id="UP001595833">
    <property type="component" value="Unassembled WGS sequence"/>
</dbReference>
<sequence length="161" mass="17589">MDQVDKALGRLETRVSSLEQQVRRERVARSPRALATGAATVLAVATAMPWVTVDNRFHSLWGLFDRYPLPVAALLVLLLAHTAHGLTTAMADEVTRWSTRVSAALGAAVLGAALWLRLDPGRDLARRFGEDDITWTPATWLTLAAAGSVVLSVRALPRRRE</sequence>
<keyword evidence="4" id="KW-1185">Reference proteome</keyword>
<dbReference type="EMBL" id="JBHSJB010000006">
    <property type="protein sequence ID" value="MFC5053528.1"/>
    <property type="molecule type" value="Genomic_DNA"/>
</dbReference>
<evidence type="ECO:0000313" key="3">
    <source>
        <dbReference type="EMBL" id="MFC5053528.1"/>
    </source>
</evidence>
<keyword evidence="2" id="KW-0812">Transmembrane</keyword>
<name>A0ABV9XT20_9PSEU</name>
<feature type="transmembrane region" description="Helical" evidence="2">
    <location>
        <begin position="71"/>
        <end position="89"/>
    </location>
</feature>
<feature type="coiled-coil region" evidence="1">
    <location>
        <begin position="1"/>
        <end position="28"/>
    </location>
</feature>
<feature type="transmembrane region" description="Helical" evidence="2">
    <location>
        <begin position="101"/>
        <end position="118"/>
    </location>
</feature>
<feature type="transmembrane region" description="Helical" evidence="2">
    <location>
        <begin position="138"/>
        <end position="156"/>
    </location>
</feature>
<evidence type="ECO:0000313" key="4">
    <source>
        <dbReference type="Proteomes" id="UP001595833"/>
    </source>
</evidence>
<evidence type="ECO:0000256" key="2">
    <source>
        <dbReference type="SAM" id="Phobius"/>
    </source>
</evidence>
<keyword evidence="1" id="KW-0175">Coiled coil</keyword>